<feature type="compositionally biased region" description="Polar residues" evidence="5">
    <location>
        <begin position="156"/>
        <end position="171"/>
    </location>
</feature>
<dbReference type="GO" id="GO:0008270">
    <property type="term" value="F:zinc ion binding"/>
    <property type="evidence" value="ECO:0007669"/>
    <property type="project" value="UniProtKB-KW"/>
</dbReference>
<dbReference type="PANTHER" id="PTHR33823">
    <property type="entry name" value="RNA POLYMERASE-BINDING TRANSCRIPTION FACTOR DKSA-RELATED"/>
    <property type="match status" value="1"/>
</dbReference>
<evidence type="ECO:0000256" key="4">
    <source>
        <dbReference type="PROSITE-ProRule" id="PRU00510"/>
    </source>
</evidence>
<dbReference type="NCBIfam" id="TIGR02890">
    <property type="entry name" value="bacill_yteA"/>
    <property type="match status" value="1"/>
</dbReference>
<dbReference type="Gene3D" id="1.20.120.910">
    <property type="entry name" value="DksA, coiled-coil domain"/>
    <property type="match status" value="1"/>
</dbReference>
<dbReference type="AlphaFoldDB" id="A0A917WUM0"/>
<dbReference type="SUPFAM" id="SSF109635">
    <property type="entry name" value="DnaK suppressor protein DksA, alpha-hairpin domain"/>
    <property type="match status" value="1"/>
</dbReference>
<feature type="region of interest" description="Disordered" evidence="5">
    <location>
        <begin position="122"/>
        <end position="216"/>
    </location>
</feature>
<dbReference type="InterPro" id="IPR000962">
    <property type="entry name" value="Znf_DskA_TraR"/>
</dbReference>
<dbReference type="PANTHER" id="PTHR33823:SF4">
    <property type="entry name" value="GENERAL STRESS PROTEIN 16O"/>
    <property type="match status" value="1"/>
</dbReference>
<accession>A0A917WUM0</accession>
<dbReference type="SUPFAM" id="SSF57716">
    <property type="entry name" value="Glucocorticoid receptor-like (DNA-binding domain)"/>
    <property type="match status" value="1"/>
</dbReference>
<keyword evidence="2" id="KW-0863">Zinc-finger</keyword>
<dbReference type="InterPro" id="IPR037187">
    <property type="entry name" value="DnaK_N"/>
</dbReference>
<evidence type="ECO:0000256" key="5">
    <source>
        <dbReference type="SAM" id="MobiDB-lite"/>
    </source>
</evidence>
<evidence type="ECO:0000256" key="3">
    <source>
        <dbReference type="ARBA" id="ARBA00022833"/>
    </source>
</evidence>
<feature type="compositionally biased region" description="Acidic residues" evidence="5">
    <location>
        <begin position="144"/>
        <end position="155"/>
    </location>
</feature>
<reference evidence="7" key="2">
    <citation type="submission" date="2020-09" db="EMBL/GenBank/DDBJ databases">
        <authorList>
            <person name="Sun Q."/>
            <person name="Zhou Y."/>
        </authorList>
    </citation>
    <scope>NUCLEOTIDE SEQUENCE</scope>
    <source>
        <strain evidence="7">CGMCC 1.6333</strain>
    </source>
</reference>
<reference evidence="7" key="1">
    <citation type="journal article" date="2014" name="Int. J. Syst. Evol. Microbiol.">
        <title>Complete genome sequence of Corynebacterium casei LMG S-19264T (=DSM 44701T), isolated from a smear-ripened cheese.</title>
        <authorList>
            <consortium name="US DOE Joint Genome Institute (JGI-PGF)"/>
            <person name="Walter F."/>
            <person name="Albersmeier A."/>
            <person name="Kalinowski J."/>
            <person name="Ruckert C."/>
        </authorList>
    </citation>
    <scope>NUCLEOTIDE SEQUENCE</scope>
    <source>
        <strain evidence="7">CGMCC 1.6333</strain>
    </source>
</reference>
<dbReference type="RefSeq" id="WP_117154369.1">
    <property type="nucleotide sequence ID" value="NZ_BMLG01000007.1"/>
</dbReference>
<evidence type="ECO:0000313" key="8">
    <source>
        <dbReference type="Proteomes" id="UP000618460"/>
    </source>
</evidence>
<keyword evidence="3" id="KW-0862">Zinc</keyword>
<keyword evidence="8" id="KW-1185">Reference proteome</keyword>
<comment type="caution">
    <text evidence="7">The sequence shown here is derived from an EMBL/GenBank/DDBJ whole genome shotgun (WGS) entry which is preliminary data.</text>
</comment>
<keyword evidence="1" id="KW-0479">Metal-binding</keyword>
<name>A0A917WUM0_9BACI</name>
<proteinExistence type="predicted"/>
<dbReference type="Pfam" id="PF01258">
    <property type="entry name" value="zf-dskA_traR"/>
    <property type="match status" value="1"/>
</dbReference>
<protein>
    <recommendedName>
        <fullName evidence="6">Zinc finger DksA/TraR C4-type domain-containing protein</fullName>
    </recommendedName>
</protein>
<evidence type="ECO:0000256" key="1">
    <source>
        <dbReference type="ARBA" id="ARBA00022723"/>
    </source>
</evidence>
<feature type="domain" description="Zinc finger DksA/TraR C4-type" evidence="6">
    <location>
        <begin position="87"/>
        <end position="115"/>
    </location>
</feature>
<evidence type="ECO:0000259" key="6">
    <source>
        <dbReference type="Pfam" id="PF01258"/>
    </source>
</evidence>
<dbReference type="OrthoDB" id="9811543at2"/>
<dbReference type="EMBL" id="BMLG01000007">
    <property type="protein sequence ID" value="GGM31436.1"/>
    <property type="molecule type" value="Genomic_DNA"/>
</dbReference>
<feature type="zinc finger region" description="dksA C4-type" evidence="4">
    <location>
        <begin position="92"/>
        <end position="116"/>
    </location>
</feature>
<dbReference type="InterPro" id="IPR014240">
    <property type="entry name" value="YteA"/>
</dbReference>
<organism evidence="7 8">
    <name type="scientific">Paraliobacillus quinghaiensis</name>
    <dbReference type="NCBI Taxonomy" id="470815"/>
    <lineage>
        <taxon>Bacteria</taxon>
        <taxon>Bacillati</taxon>
        <taxon>Bacillota</taxon>
        <taxon>Bacilli</taxon>
        <taxon>Bacillales</taxon>
        <taxon>Bacillaceae</taxon>
        <taxon>Paraliobacillus</taxon>
    </lineage>
</organism>
<sequence>MISDRVKQKCEKLLLEQKQNVLGQIKIQTNLEKEQVNQIVEELSNYDNHPGDQGSELFEREKNIALNEHSIQEIEDINLALKAIENGTYGICKTCGTEISEERLVALPTALYCINHAKTSDENRRPLEEQVLDPNIINRKSKADEDESTAFDAEDTWQSVDEYGSSNSPSDFYQEKESYSNMHVNSDKDYGTTEEMDNIAQTDISGKNKINRKNKK</sequence>
<dbReference type="PROSITE" id="PS51128">
    <property type="entry name" value="ZF_DKSA_2"/>
    <property type="match status" value="1"/>
</dbReference>
<evidence type="ECO:0000313" key="7">
    <source>
        <dbReference type="EMBL" id="GGM31436.1"/>
    </source>
</evidence>
<evidence type="ECO:0000256" key="2">
    <source>
        <dbReference type="ARBA" id="ARBA00022771"/>
    </source>
</evidence>
<gene>
    <name evidence="7" type="ORF">GCM10011351_17010</name>
</gene>
<dbReference type="Proteomes" id="UP000618460">
    <property type="component" value="Unassembled WGS sequence"/>
</dbReference>